<evidence type="ECO:0000256" key="10">
    <source>
        <dbReference type="ARBA" id="ARBA00023033"/>
    </source>
</evidence>
<feature type="transmembrane region" description="Helical" evidence="13">
    <location>
        <begin position="32"/>
        <end position="51"/>
    </location>
</feature>
<evidence type="ECO:0000256" key="2">
    <source>
        <dbReference type="ARBA" id="ARBA00010823"/>
    </source>
</evidence>
<comment type="subcellular location">
    <subcellularLocation>
        <location evidence="1">Cell inner membrane</location>
        <topology evidence="1">Multi-pass membrane protein</topology>
    </subcellularLocation>
</comment>
<evidence type="ECO:0000256" key="13">
    <source>
        <dbReference type="SAM" id="Phobius"/>
    </source>
</evidence>
<dbReference type="AlphaFoldDB" id="A0A1M5R2N5"/>
<name>A0A1M5R2N5_9GAMM</name>
<protein>
    <submittedName>
        <fullName evidence="15">Alkane 1-monooxygenase</fullName>
    </submittedName>
</protein>
<comment type="similarity">
    <text evidence="2">Belongs to the fatty acid desaturase type 1 family. AlkB subfamily.</text>
</comment>
<gene>
    <name evidence="15" type="ORF">SAMN04488068_2864</name>
</gene>
<dbReference type="Proteomes" id="UP000199758">
    <property type="component" value="Unassembled WGS sequence"/>
</dbReference>
<accession>A0A1M5R2N5</accession>
<evidence type="ECO:0000259" key="14">
    <source>
        <dbReference type="Pfam" id="PF00487"/>
    </source>
</evidence>
<evidence type="ECO:0000256" key="6">
    <source>
        <dbReference type="ARBA" id="ARBA00022723"/>
    </source>
</evidence>
<evidence type="ECO:0000256" key="4">
    <source>
        <dbReference type="ARBA" id="ARBA00022519"/>
    </source>
</evidence>
<evidence type="ECO:0000256" key="11">
    <source>
        <dbReference type="ARBA" id="ARBA00023136"/>
    </source>
</evidence>
<feature type="transmembrane region" description="Helical" evidence="13">
    <location>
        <begin position="7"/>
        <end position="26"/>
    </location>
</feature>
<dbReference type="STRING" id="490188.SAMN04488068_2864"/>
<proteinExistence type="inferred from homology"/>
<keyword evidence="4" id="KW-0997">Cell inner membrane</keyword>
<keyword evidence="8" id="KW-0560">Oxidoreductase</keyword>
<feature type="transmembrane region" description="Helical" evidence="13">
    <location>
        <begin position="63"/>
        <end position="87"/>
    </location>
</feature>
<evidence type="ECO:0000256" key="5">
    <source>
        <dbReference type="ARBA" id="ARBA00022692"/>
    </source>
</evidence>
<evidence type="ECO:0000256" key="12">
    <source>
        <dbReference type="SAM" id="MobiDB-lite"/>
    </source>
</evidence>
<organism evidence="15 16">
    <name type="scientific">Hydrocarboniphaga daqingensis</name>
    <dbReference type="NCBI Taxonomy" id="490188"/>
    <lineage>
        <taxon>Bacteria</taxon>
        <taxon>Pseudomonadati</taxon>
        <taxon>Pseudomonadota</taxon>
        <taxon>Gammaproteobacteria</taxon>
        <taxon>Nevskiales</taxon>
        <taxon>Nevskiaceae</taxon>
        <taxon>Hydrocarboniphaga</taxon>
    </lineage>
</organism>
<evidence type="ECO:0000256" key="7">
    <source>
        <dbReference type="ARBA" id="ARBA00022989"/>
    </source>
</evidence>
<evidence type="ECO:0000313" key="16">
    <source>
        <dbReference type="Proteomes" id="UP000199758"/>
    </source>
</evidence>
<evidence type="ECO:0000256" key="8">
    <source>
        <dbReference type="ARBA" id="ARBA00023002"/>
    </source>
</evidence>
<dbReference type="InterPro" id="IPR005804">
    <property type="entry name" value="FA_desaturase_dom"/>
</dbReference>
<feature type="transmembrane region" description="Helical" evidence="13">
    <location>
        <begin position="107"/>
        <end position="132"/>
    </location>
</feature>
<dbReference type="Pfam" id="PF00487">
    <property type="entry name" value="FA_desaturase"/>
    <property type="match status" value="1"/>
</dbReference>
<feature type="transmembrane region" description="Helical" evidence="13">
    <location>
        <begin position="330"/>
        <end position="348"/>
    </location>
</feature>
<evidence type="ECO:0000256" key="9">
    <source>
        <dbReference type="ARBA" id="ARBA00023004"/>
    </source>
</evidence>
<reference evidence="15 16" key="1">
    <citation type="submission" date="2016-11" db="EMBL/GenBank/DDBJ databases">
        <authorList>
            <person name="Jaros S."/>
            <person name="Januszkiewicz K."/>
            <person name="Wedrychowicz H."/>
        </authorList>
    </citation>
    <scope>NUCLEOTIDE SEQUENCE [LARGE SCALE GENOMIC DNA]</scope>
    <source>
        <strain evidence="15 16">CGMCC 1.7049</strain>
    </source>
</reference>
<dbReference type="InterPro" id="IPR033885">
    <property type="entry name" value="AlkB/XylM"/>
</dbReference>
<dbReference type="EMBL" id="FQWZ01000007">
    <property type="protein sequence ID" value="SHH20592.1"/>
    <property type="molecule type" value="Genomic_DNA"/>
</dbReference>
<keyword evidence="9" id="KW-0408">Iron</keyword>
<dbReference type="GO" id="GO:0004497">
    <property type="term" value="F:monooxygenase activity"/>
    <property type="evidence" value="ECO:0007669"/>
    <property type="project" value="UniProtKB-KW"/>
</dbReference>
<keyword evidence="5 13" id="KW-0812">Transmembrane</keyword>
<evidence type="ECO:0000313" key="15">
    <source>
        <dbReference type="EMBL" id="SHH20592.1"/>
    </source>
</evidence>
<keyword evidence="7 13" id="KW-1133">Transmembrane helix</keyword>
<keyword evidence="6" id="KW-0479">Metal-binding</keyword>
<feature type="region of interest" description="Disordered" evidence="12">
    <location>
        <begin position="378"/>
        <end position="413"/>
    </location>
</feature>
<dbReference type="GO" id="GO:0006629">
    <property type="term" value="P:lipid metabolic process"/>
    <property type="evidence" value="ECO:0007669"/>
    <property type="project" value="InterPro"/>
</dbReference>
<evidence type="ECO:0000256" key="1">
    <source>
        <dbReference type="ARBA" id="ARBA00004429"/>
    </source>
</evidence>
<keyword evidence="11 13" id="KW-0472">Membrane</keyword>
<keyword evidence="10 15" id="KW-0503">Monooxygenase</keyword>
<dbReference type="GO" id="GO:0005886">
    <property type="term" value="C:plasma membrane"/>
    <property type="evidence" value="ECO:0007669"/>
    <property type="project" value="UniProtKB-SubCell"/>
</dbReference>
<dbReference type="OrthoDB" id="4759734at2"/>
<dbReference type="CDD" id="cd03512">
    <property type="entry name" value="Alkane-hydroxylase"/>
    <property type="match status" value="1"/>
</dbReference>
<dbReference type="PANTHER" id="PTHR38674:SF1">
    <property type="entry name" value="ALKANE 1-MONOOXYGENASE 1"/>
    <property type="match status" value="1"/>
</dbReference>
<keyword evidence="16" id="KW-1185">Reference proteome</keyword>
<dbReference type="GO" id="GO:0046872">
    <property type="term" value="F:metal ion binding"/>
    <property type="evidence" value="ECO:0007669"/>
    <property type="project" value="UniProtKB-KW"/>
</dbReference>
<dbReference type="PANTHER" id="PTHR38674">
    <property type="entry name" value="ALKANE 1-MONOOXYGENASE 1"/>
    <property type="match status" value="1"/>
</dbReference>
<feature type="transmembrane region" description="Helical" evidence="13">
    <location>
        <begin position="234"/>
        <end position="261"/>
    </location>
</feature>
<keyword evidence="3" id="KW-1003">Cell membrane</keyword>
<sequence>MNNIVRHMKYCSMTLIGLTFTFLLGLGDAYMMAGFAFWIAVSVGGDFLFGNDLDEREYRSTRVLDFFLFLSLPLLVGMTIVYSWYLGDADPFGLGSFVLANTGYDMFAARSATTVLDLGFGFAGMGLSYVLIGTNVGHELTHRTWSPSAQLVGRWLLAFSFDTAFSIEHVYGHHRNIATREDPASARRGQNVYKFLFTSTLGQFYHGFKLEKERLIRQGEAVLSWKNRAIRGQLMTLALFALFGYMAGVTGVVVFFFLAFYAKFYLEVVNFIEHYGIARVPGEPVEPRHSWNCNQAMSTWMLYNLPRHSHHHAKGEDPFWELRAYPQAPMLPFGYVTMILIALVPPLYRKIMTPKVLDWDRRFSVPAEWPLIERQNRESGDPTFIGSTAHREAPTRSQDYGSSAATSVGLSNG</sequence>
<feature type="domain" description="Fatty acid desaturase" evidence="14">
    <location>
        <begin position="125"/>
        <end position="326"/>
    </location>
</feature>
<dbReference type="RefSeq" id="WP_084083452.1">
    <property type="nucleotide sequence ID" value="NZ_FQWZ01000007.1"/>
</dbReference>
<feature type="compositionally biased region" description="Polar residues" evidence="12">
    <location>
        <begin position="395"/>
        <end position="413"/>
    </location>
</feature>
<evidence type="ECO:0000256" key="3">
    <source>
        <dbReference type="ARBA" id="ARBA00022475"/>
    </source>
</evidence>